<accession>A0A2K2CL47</accession>
<protein>
    <recommendedName>
        <fullName evidence="11">Apyrase</fullName>
    </recommendedName>
</protein>
<dbReference type="AlphaFoldDB" id="A0A2K2CL47"/>
<evidence type="ECO:0000256" key="4">
    <source>
        <dbReference type="PIRSR" id="PIRSR600407-2"/>
    </source>
</evidence>
<dbReference type="PROSITE" id="PS01238">
    <property type="entry name" value="GDA1_CD39_NTPASE"/>
    <property type="match status" value="1"/>
</dbReference>
<evidence type="ECO:0000256" key="1">
    <source>
        <dbReference type="ARBA" id="ARBA00009283"/>
    </source>
</evidence>
<feature type="active site" description="Proton acceptor" evidence="3">
    <location>
        <position position="170"/>
    </location>
</feature>
<reference evidence="9" key="3">
    <citation type="submission" date="2018-08" db="UniProtKB">
        <authorList>
            <consortium name="EnsemblPlants"/>
        </authorList>
    </citation>
    <scope>IDENTIFICATION</scope>
    <source>
        <strain evidence="9">cv. Bd21</strain>
    </source>
</reference>
<reference evidence="8 9" key="1">
    <citation type="journal article" date="2010" name="Nature">
        <title>Genome sequencing and analysis of the model grass Brachypodium distachyon.</title>
        <authorList>
            <consortium name="International Brachypodium Initiative"/>
        </authorList>
    </citation>
    <scope>NUCLEOTIDE SEQUENCE [LARGE SCALE GENOMIC DNA]</scope>
    <source>
        <strain evidence="8 9">Bd21</strain>
    </source>
</reference>
<feature type="signal peptide" evidence="7">
    <location>
        <begin position="1"/>
        <end position="26"/>
    </location>
</feature>
<evidence type="ECO:0000256" key="5">
    <source>
        <dbReference type="RuleBase" id="RU003833"/>
    </source>
</evidence>
<evidence type="ECO:0008006" key="11">
    <source>
        <dbReference type="Google" id="ProtNLM"/>
    </source>
</evidence>
<keyword evidence="2 5" id="KW-0378">Hydrolase</keyword>
<feature type="binding site" evidence="4">
    <location>
        <begin position="200"/>
        <end position="204"/>
    </location>
    <ligand>
        <name>ATP</name>
        <dbReference type="ChEBI" id="CHEBI:30616"/>
    </ligand>
</feature>
<dbReference type="Gramene" id="PNT62745">
    <property type="protein sequence ID" value="PNT62745"/>
    <property type="gene ID" value="BRADI_4g07680v3"/>
</dbReference>
<dbReference type="PANTHER" id="PTHR11782">
    <property type="entry name" value="ADENOSINE/GUANOSINE DIPHOSPHATASE"/>
    <property type="match status" value="1"/>
</dbReference>
<dbReference type="Proteomes" id="UP000008810">
    <property type="component" value="Chromosome 4"/>
</dbReference>
<evidence type="ECO:0000256" key="2">
    <source>
        <dbReference type="ARBA" id="ARBA00022801"/>
    </source>
</evidence>
<dbReference type="Gene3D" id="3.30.420.40">
    <property type="match status" value="1"/>
</dbReference>
<feature type="chain" id="PRO_5036319157" description="Apyrase" evidence="7">
    <location>
        <begin position="27"/>
        <end position="301"/>
    </location>
</feature>
<dbReference type="Pfam" id="PF01150">
    <property type="entry name" value="GDA1_CD39"/>
    <property type="match status" value="1"/>
</dbReference>
<name>A0A2K2CL47_BRADI</name>
<dbReference type="OrthoDB" id="6372431at2759"/>
<dbReference type="GO" id="GO:0005524">
    <property type="term" value="F:ATP binding"/>
    <property type="evidence" value="ECO:0007669"/>
    <property type="project" value="UniProtKB-KW"/>
</dbReference>
<dbReference type="GO" id="GO:0016787">
    <property type="term" value="F:hydrolase activity"/>
    <property type="evidence" value="ECO:0007669"/>
    <property type="project" value="UniProtKB-KW"/>
</dbReference>
<evidence type="ECO:0000313" key="10">
    <source>
        <dbReference type="Proteomes" id="UP000008810"/>
    </source>
</evidence>
<dbReference type="Gene3D" id="3.30.420.150">
    <property type="entry name" value="Exopolyphosphatase. Domain 2"/>
    <property type="match status" value="1"/>
</dbReference>
<dbReference type="EMBL" id="CM000883">
    <property type="protein sequence ID" value="PNT62745.1"/>
    <property type="molecule type" value="Genomic_DNA"/>
</dbReference>
<gene>
    <name evidence="8" type="ORF">BRADI_4g07680v3</name>
</gene>
<comment type="similarity">
    <text evidence="1 5">Belongs to the GDA1/CD39 NTPase family.</text>
</comment>
<feature type="region of interest" description="Disordered" evidence="6">
    <location>
        <begin position="281"/>
        <end position="301"/>
    </location>
</feature>
<evidence type="ECO:0000256" key="6">
    <source>
        <dbReference type="SAM" id="MobiDB-lite"/>
    </source>
</evidence>
<evidence type="ECO:0000313" key="9">
    <source>
        <dbReference type="EnsemblPlants" id="PNT62745"/>
    </source>
</evidence>
<organism evidence="8">
    <name type="scientific">Brachypodium distachyon</name>
    <name type="common">Purple false brome</name>
    <name type="synonym">Trachynia distachya</name>
    <dbReference type="NCBI Taxonomy" id="15368"/>
    <lineage>
        <taxon>Eukaryota</taxon>
        <taxon>Viridiplantae</taxon>
        <taxon>Streptophyta</taxon>
        <taxon>Embryophyta</taxon>
        <taxon>Tracheophyta</taxon>
        <taxon>Spermatophyta</taxon>
        <taxon>Magnoliopsida</taxon>
        <taxon>Liliopsida</taxon>
        <taxon>Poales</taxon>
        <taxon>Poaceae</taxon>
        <taxon>BOP clade</taxon>
        <taxon>Pooideae</taxon>
        <taxon>Stipodae</taxon>
        <taxon>Brachypodieae</taxon>
        <taxon>Brachypodium</taxon>
    </lineage>
</organism>
<keyword evidence="4" id="KW-0547">Nucleotide-binding</keyword>
<dbReference type="InterPro" id="IPR000407">
    <property type="entry name" value="GDA1_CD39_NTPase"/>
</dbReference>
<sequence>MAHAVVGMMACLALFLPILLASSAEAAALGRKAGTVELAAVAGGKYAVIFDAGSTGTRVHVFRFDTKMELVEIGDDIKVFAKVEPGLSSYAGRPEEAADSILPLLQKAKSVVPRWLMRRTAVKLGATAGLRLTGDEKAEQILEAAKDVIHTKSKFQYDPSWINVLEGSQEGSYLWVALNHLLDKLGGDYGKTVGVIDLGGGSVQMAYDISEDAAATAPVVPDGKDPYLPKSILKEEIIISTLTVTCTTVRWLLAQRSSRRRTDRPATACCAVSLVNTATTECNSTQRRRRREQRTASAGRT</sequence>
<proteinExistence type="inferred from homology"/>
<evidence type="ECO:0000313" key="8">
    <source>
        <dbReference type="EMBL" id="PNT62745.1"/>
    </source>
</evidence>
<evidence type="ECO:0000256" key="3">
    <source>
        <dbReference type="PIRSR" id="PIRSR600407-1"/>
    </source>
</evidence>
<keyword evidence="10" id="KW-1185">Reference proteome</keyword>
<keyword evidence="4" id="KW-0067">ATP-binding</keyword>
<keyword evidence="7" id="KW-0732">Signal</keyword>
<dbReference type="EnsemblPlants" id="PNT62745">
    <property type="protein sequence ID" value="PNT62745"/>
    <property type="gene ID" value="BRADI_4g07680v3"/>
</dbReference>
<reference evidence="8" key="2">
    <citation type="submission" date="2017-06" db="EMBL/GenBank/DDBJ databases">
        <title>WGS assembly of Brachypodium distachyon.</title>
        <authorList>
            <consortium name="The International Brachypodium Initiative"/>
            <person name="Lucas S."/>
            <person name="Harmon-Smith M."/>
            <person name="Lail K."/>
            <person name="Tice H."/>
            <person name="Grimwood J."/>
            <person name="Bruce D."/>
            <person name="Barry K."/>
            <person name="Shu S."/>
            <person name="Lindquist E."/>
            <person name="Wang M."/>
            <person name="Pitluck S."/>
            <person name="Vogel J.P."/>
            <person name="Garvin D.F."/>
            <person name="Mockler T.C."/>
            <person name="Schmutz J."/>
            <person name="Rokhsar D."/>
            <person name="Bevan M.W."/>
        </authorList>
    </citation>
    <scope>NUCLEOTIDE SEQUENCE</scope>
    <source>
        <strain evidence="8">Bd21</strain>
    </source>
</reference>
<evidence type="ECO:0000256" key="7">
    <source>
        <dbReference type="SAM" id="SignalP"/>
    </source>
</evidence>
<dbReference type="PANTHER" id="PTHR11782:SF82">
    <property type="entry name" value="APYRASE 3-RELATED"/>
    <property type="match status" value="1"/>
</dbReference>